<organism evidence="4 5">
    <name type="scientific">Bodo saltans</name>
    <name type="common">Flagellated protozoan</name>
    <dbReference type="NCBI Taxonomy" id="75058"/>
    <lineage>
        <taxon>Eukaryota</taxon>
        <taxon>Discoba</taxon>
        <taxon>Euglenozoa</taxon>
        <taxon>Kinetoplastea</taxon>
        <taxon>Metakinetoplastina</taxon>
        <taxon>Eubodonida</taxon>
        <taxon>Bodonidae</taxon>
        <taxon>Bodo</taxon>
    </lineage>
</organism>
<proteinExistence type="inferred from homology"/>
<dbReference type="VEuPathDB" id="TriTrypDB:BSAL_50980"/>
<feature type="transmembrane region" description="Helical" evidence="3">
    <location>
        <begin position="165"/>
        <end position="189"/>
    </location>
</feature>
<feature type="transmembrane region" description="Helical" evidence="3">
    <location>
        <begin position="195"/>
        <end position="216"/>
    </location>
</feature>
<dbReference type="GO" id="GO:0015297">
    <property type="term" value="F:antiporter activity"/>
    <property type="evidence" value="ECO:0007669"/>
    <property type="project" value="InterPro"/>
</dbReference>
<keyword evidence="3" id="KW-0472">Membrane</keyword>
<feature type="transmembrane region" description="Helical" evidence="3">
    <location>
        <begin position="305"/>
        <end position="326"/>
    </location>
</feature>
<dbReference type="GO" id="GO:0016020">
    <property type="term" value="C:membrane"/>
    <property type="evidence" value="ECO:0007669"/>
    <property type="project" value="InterPro"/>
</dbReference>
<evidence type="ECO:0000256" key="3">
    <source>
        <dbReference type="SAM" id="Phobius"/>
    </source>
</evidence>
<comment type="similarity">
    <text evidence="1">Belongs to the multi antimicrobial extrusion (MATE) (TC 2.A.66.1) family.</text>
</comment>
<keyword evidence="3 4" id="KW-0812">Transmembrane</keyword>
<dbReference type="InterPro" id="IPR002528">
    <property type="entry name" value="MATE_fam"/>
</dbReference>
<feature type="non-terminal residue" evidence="4">
    <location>
        <position position="450"/>
    </location>
</feature>
<evidence type="ECO:0000256" key="2">
    <source>
        <dbReference type="SAM" id="MobiDB-lite"/>
    </source>
</evidence>
<gene>
    <name evidence="4" type="ORF">BSAL_50980</name>
</gene>
<dbReference type="OMA" id="HTYTWIF"/>
<protein>
    <submittedName>
        <fullName evidence="4">Transmembrane protein, putative</fullName>
    </submittedName>
</protein>
<accession>A0A0S4IHH9</accession>
<reference evidence="5" key="1">
    <citation type="submission" date="2015-09" db="EMBL/GenBank/DDBJ databases">
        <authorList>
            <consortium name="Pathogen Informatics"/>
        </authorList>
    </citation>
    <scope>NUCLEOTIDE SEQUENCE [LARGE SCALE GENOMIC DNA]</scope>
    <source>
        <strain evidence="5">Lake Konstanz</strain>
    </source>
</reference>
<dbReference type="Pfam" id="PF01554">
    <property type="entry name" value="MatE"/>
    <property type="match status" value="2"/>
</dbReference>
<feature type="transmembrane region" description="Helical" evidence="3">
    <location>
        <begin position="378"/>
        <end position="400"/>
    </location>
</feature>
<dbReference type="Proteomes" id="UP000051952">
    <property type="component" value="Unassembled WGS sequence"/>
</dbReference>
<feature type="transmembrane region" description="Helical" evidence="3">
    <location>
        <begin position="261"/>
        <end position="284"/>
    </location>
</feature>
<keyword evidence="3" id="KW-1133">Transmembrane helix</keyword>
<feature type="transmembrane region" description="Helical" evidence="3">
    <location>
        <begin position="346"/>
        <end position="366"/>
    </location>
</feature>
<dbReference type="PANTHER" id="PTHR11206">
    <property type="entry name" value="MULTIDRUG RESISTANCE PROTEIN"/>
    <property type="match status" value="1"/>
</dbReference>
<evidence type="ECO:0000256" key="1">
    <source>
        <dbReference type="ARBA" id="ARBA00010199"/>
    </source>
</evidence>
<sequence length="450" mass="48355">MSQNAQAVSMELFTPPHDDAPSLPCDDSIHAQGGVDTAPQAPPSPSDEMDVGVDAGQRRAPSSHPYSPTQQHESIATIVRRILVLGFPFNVSQVSQLSITLVMFAAVGQFGSEALGGAALANGLMNATGYAFGAGLSGALETLLSHCYGHNPKSLLFGTHAQRMILLQLIVALPLGLLIANIGSILVWMGQSPDVVAFTTQYALIGVWALVPFMFLEVMRRYYATQHVSTPITVIIVVAAVLNIPLQHYLPSALGFVGAPIGWLILLVTMDLALVGYLVVTGLYRNTWGGWNRSALRHWGPMVKLAFPSLIMTLCEWSAMEINTIASGFAPPTELAAFTIMMQTALTMWTMPAGNYIAAAVLVGNCIGERRPLLGRTYAIVCLAISFAISCCSVSIMLLLGEALPRCFTDDSSEKKKVCVSLFRSPFLAAVSQSCCYLEKRCRDVSPTTR</sequence>
<dbReference type="GO" id="GO:0042910">
    <property type="term" value="F:xenobiotic transmembrane transporter activity"/>
    <property type="evidence" value="ECO:0007669"/>
    <property type="project" value="InterPro"/>
</dbReference>
<dbReference type="EMBL" id="CYKH01000055">
    <property type="protein sequence ID" value="CUE65690.1"/>
    <property type="molecule type" value="Genomic_DNA"/>
</dbReference>
<dbReference type="AlphaFoldDB" id="A0A0S4IHH9"/>
<feature type="transmembrane region" description="Helical" evidence="3">
    <location>
        <begin position="228"/>
        <end position="249"/>
    </location>
</feature>
<evidence type="ECO:0000313" key="4">
    <source>
        <dbReference type="EMBL" id="CUE65690.1"/>
    </source>
</evidence>
<dbReference type="OrthoDB" id="2126698at2759"/>
<feature type="region of interest" description="Disordered" evidence="2">
    <location>
        <begin position="1"/>
        <end position="71"/>
    </location>
</feature>
<name>A0A0S4IHH9_BODSA</name>
<keyword evidence="5" id="KW-1185">Reference proteome</keyword>
<evidence type="ECO:0000313" key="5">
    <source>
        <dbReference type="Proteomes" id="UP000051952"/>
    </source>
</evidence>